<dbReference type="OrthoDB" id="5336357at2759"/>
<dbReference type="HOGENOM" id="CLU_078568_2_0_1"/>
<name>A0A0C3CEV4_OIDMZ</name>
<evidence type="ECO:0000313" key="3">
    <source>
        <dbReference type="Proteomes" id="UP000054321"/>
    </source>
</evidence>
<reference evidence="3" key="2">
    <citation type="submission" date="2015-01" db="EMBL/GenBank/DDBJ databases">
        <title>Evolutionary Origins and Diversification of the Mycorrhizal Mutualists.</title>
        <authorList>
            <consortium name="DOE Joint Genome Institute"/>
            <consortium name="Mycorrhizal Genomics Consortium"/>
            <person name="Kohler A."/>
            <person name="Kuo A."/>
            <person name="Nagy L.G."/>
            <person name="Floudas D."/>
            <person name="Copeland A."/>
            <person name="Barry K.W."/>
            <person name="Cichocki N."/>
            <person name="Veneault-Fourrey C."/>
            <person name="LaButti K."/>
            <person name="Lindquist E.A."/>
            <person name="Lipzen A."/>
            <person name="Lundell T."/>
            <person name="Morin E."/>
            <person name="Murat C."/>
            <person name="Riley R."/>
            <person name="Ohm R."/>
            <person name="Sun H."/>
            <person name="Tunlid A."/>
            <person name="Henrissat B."/>
            <person name="Grigoriev I.V."/>
            <person name="Hibbett D.S."/>
            <person name="Martin F."/>
        </authorList>
    </citation>
    <scope>NUCLEOTIDE SEQUENCE [LARGE SCALE GENOMIC DNA]</scope>
    <source>
        <strain evidence="3">Zn</strain>
    </source>
</reference>
<gene>
    <name evidence="2" type="ORF">OIDMADRAFT_204255</name>
</gene>
<organism evidence="2 3">
    <name type="scientific">Oidiodendron maius (strain Zn)</name>
    <dbReference type="NCBI Taxonomy" id="913774"/>
    <lineage>
        <taxon>Eukaryota</taxon>
        <taxon>Fungi</taxon>
        <taxon>Dikarya</taxon>
        <taxon>Ascomycota</taxon>
        <taxon>Pezizomycotina</taxon>
        <taxon>Leotiomycetes</taxon>
        <taxon>Leotiomycetes incertae sedis</taxon>
        <taxon>Myxotrichaceae</taxon>
        <taxon>Oidiodendron</taxon>
    </lineage>
</organism>
<dbReference type="AlphaFoldDB" id="A0A0C3CEV4"/>
<feature type="compositionally biased region" description="Polar residues" evidence="1">
    <location>
        <begin position="1"/>
        <end position="19"/>
    </location>
</feature>
<accession>A0A0C3CEV4</accession>
<feature type="region of interest" description="Disordered" evidence="1">
    <location>
        <begin position="1"/>
        <end position="37"/>
    </location>
</feature>
<dbReference type="EMBL" id="KN832882">
    <property type="protein sequence ID" value="KIM97473.1"/>
    <property type="molecule type" value="Genomic_DNA"/>
</dbReference>
<sequence length="198" mass="21374">MAIDSFQSQQQIANPSLFASRTRKRHRDNRPSEADVHQHTLSLLYSAQNNSHPQPQAQNFEQAPIASIPMNIESERHQSSLHSFFNIPPARQSSPSSLYSSSSSSPADIPSLNTAASYLFHATNCEDCNASLGQAGDANGMDIDMMDLDVASGGNYACEQCGKTVCHGCAVSNLGEQRRCLNCAGTRGKTWVGGLGWV</sequence>
<evidence type="ECO:0000256" key="1">
    <source>
        <dbReference type="SAM" id="MobiDB-lite"/>
    </source>
</evidence>
<dbReference type="InParanoid" id="A0A0C3CEV4"/>
<dbReference type="Proteomes" id="UP000054321">
    <property type="component" value="Unassembled WGS sequence"/>
</dbReference>
<protein>
    <submittedName>
        <fullName evidence="2">Uncharacterized protein</fullName>
    </submittedName>
</protein>
<dbReference type="STRING" id="913774.A0A0C3CEV4"/>
<evidence type="ECO:0000313" key="2">
    <source>
        <dbReference type="EMBL" id="KIM97473.1"/>
    </source>
</evidence>
<keyword evidence="3" id="KW-1185">Reference proteome</keyword>
<proteinExistence type="predicted"/>
<reference evidence="2 3" key="1">
    <citation type="submission" date="2014-04" db="EMBL/GenBank/DDBJ databases">
        <authorList>
            <consortium name="DOE Joint Genome Institute"/>
            <person name="Kuo A."/>
            <person name="Martino E."/>
            <person name="Perotto S."/>
            <person name="Kohler A."/>
            <person name="Nagy L.G."/>
            <person name="Floudas D."/>
            <person name="Copeland A."/>
            <person name="Barry K.W."/>
            <person name="Cichocki N."/>
            <person name="Veneault-Fourrey C."/>
            <person name="LaButti K."/>
            <person name="Lindquist E.A."/>
            <person name="Lipzen A."/>
            <person name="Lundell T."/>
            <person name="Morin E."/>
            <person name="Murat C."/>
            <person name="Sun H."/>
            <person name="Tunlid A."/>
            <person name="Henrissat B."/>
            <person name="Grigoriev I.V."/>
            <person name="Hibbett D.S."/>
            <person name="Martin F."/>
            <person name="Nordberg H.P."/>
            <person name="Cantor M.N."/>
            <person name="Hua S.X."/>
        </authorList>
    </citation>
    <scope>NUCLEOTIDE SEQUENCE [LARGE SCALE GENOMIC DNA]</scope>
    <source>
        <strain evidence="2 3">Zn</strain>
    </source>
</reference>